<dbReference type="InterPro" id="IPR000884">
    <property type="entry name" value="TSP1_rpt"/>
</dbReference>
<sequence length="92" mass="10453">MPQVDQNQLITDDEDFEGSGSTSDYYYVTAVVEWSEWSDCSSTCGLGVQHRTSRCIDDTCIERKETRPCNSGPCFNRRRTNSGEFCNLILNL</sequence>
<dbReference type="Proteomes" id="UP001461498">
    <property type="component" value="Unassembled WGS sequence"/>
</dbReference>
<organism evidence="3 4">
    <name type="scientific">Rhynocoris fuscipes</name>
    <dbReference type="NCBI Taxonomy" id="488301"/>
    <lineage>
        <taxon>Eukaryota</taxon>
        <taxon>Metazoa</taxon>
        <taxon>Ecdysozoa</taxon>
        <taxon>Arthropoda</taxon>
        <taxon>Hexapoda</taxon>
        <taxon>Insecta</taxon>
        <taxon>Pterygota</taxon>
        <taxon>Neoptera</taxon>
        <taxon>Paraneoptera</taxon>
        <taxon>Hemiptera</taxon>
        <taxon>Heteroptera</taxon>
        <taxon>Panheteroptera</taxon>
        <taxon>Cimicomorpha</taxon>
        <taxon>Reduviidae</taxon>
        <taxon>Harpactorinae</taxon>
        <taxon>Harpactorini</taxon>
        <taxon>Rhynocoris</taxon>
    </lineage>
</organism>
<comment type="caution">
    <text evidence="3">The sequence shown here is derived from an EMBL/GenBank/DDBJ whole genome shotgun (WGS) entry which is preliminary data.</text>
</comment>
<evidence type="ECO:0000256" key="1">
    <source>
        <dbReference type="SAM" id="MobiDB-lite"/>
    </source>
</evidence>
<dbReference type="SMART" id="SM00209">
    <property type="entry name" value="TSP1"/>
    <property type="match status" value="1"/>
</dbReference>
<feature type="region of interest" description="Disordered" evidence="1">
    <location>
        <begin position="1"/>
        <end position="21"/>
    </location>
</feature>
<dbReference type="PROSITE" id="PS50092">
    <property type="entry name" value="TSP1"/>
    <property type="match status" value="1"/>
</dbReference>
<dbReference type="Gene3D" id="2.20.100.10">
    <property type="entry name" value="Thrombospondin type-1 (TSP1) repeat"/>
    <property type="match status" value="1"/>
</dbReference>
<evidence type="ECO:0000259" key="2">
    <source>
        <dbReference type="Pfam" id="PF19035"/>
    </source>
</evidence>
<feature type="compositionally biased region" description="Polar residues" evidence="1">
    <location>
        <begin position="1"/>
        <end position="10"/>
    </location>
</feature>
<dbReference type="EMBL" id="JAPXFL010000003">
    <property type="protein sequence ID" value="KAK9509289.1"/>
    <property type="molecule type" value="Genomic_DNA"/>
</dbReference>
<dbReference type="GO" id="GO:0007165">
    <property type="term" value="P:signal transduction"/>
    <property type="evidence" value="ECO:0007669"/>
    <property type="project" value="InterPro"/>
</dbReference>
<dbReference type="Pfam" id="PF19035">
    <property type="entry name" value="TSP1_CCN"/>
    <property type="match status" value="1"/>
</dbReference>
<protein>
    <recommendedName>
        <fullName evidence="2">CCN TSP1 domain-containing protein</fullName>
    </recommendedName>
</protein>
<dbReference type="AlphaFoldDB" id="A0AAW1DLG1"/>
<evidence type="ECO:0000313" key="3">
    <source>
        <dbReference type="EMBL" id="KAK9509289.1"/>
    </source>
</evidence>
<keyword evidence="4" id="KW-1185">Reference proteome</keyword>
<gene>
    <name evidence="3" type="ORF">O3M35_006638</name>
</gene>
<dbReference type="SUPFAM" id="SSF82895">
    <property type="entry name" value="TSP-1 type 1 repeat"/>
    <property type="match status" value="1"/>
</dbReference>
<dbReference type="InterPro" id="IPR043973">
    <property type="entry name" value="TSP1_CCN"/>
</dbReference>
<evidence type="ECO:0000313" key="4">
    <source>
        <dbReference type="Proteomes" id="UP001461498"/>
    </source>
</evidence>
<dbReference type="InterPro" id="IPR036383">
    <property type="entry name" value="TSP1_rpt_sf"/>
</dbReference>
<feature type="domain" description="CCN TSP1" evidence="2">
    <location>
        <begin position="35"/>
        <end position="74"/>
    </location>
</feature>
<reference evidence="3 4" key="1">
    <citation type="submission" date="2022-12" db="EMBL/GenBank/DDBJ databases">
        <title>Chromosome-level genome assembly of true bugs.</title>
        <authorList>
            <person name="Ma L."/>
            <person name="Li H."/>
        </authorList>
    </citation>
    <scope>NUCLEOTIDE SEQUENCE [LARGE SCALE GENOMIC DNA]</scope>
    <source>
        <strain evidence="3">Lab_2022b</strain>
    </source>
</reference>
<name>A0AAW1DLG1_9HEMI</name>
<accession>A0AAW1DLG1</accession>
<proteinExistence type="predicted"/>